<dbReference type="Proteomes" id="UP000018439">
    <property type="component" value="Chromosome"/>
</dbReference>
<organism evidence="1 2">
    <name type="scientific">Bacteroides coprosuis DSM 18011</name>
    <dbReference type="NCBI Taxonomy" id="679937"/>
    <lineage>
        <taxon>Bacteria</taxon>
        <taxon>Pseudomonadati</taxon>
        <taxon>Bacteroidota</taxon>
        <taxon>Bacteroidia</taxon>
        <taxon>Bacteroidales</taxon>
        <taxon>Bacteroidaceae</taxon>
        <taxon>Bacteroides</taxon>
    </lineage>
</organism>
<reference evidence="1 2" key="1">
    <citation type="journal article" date="2011" name="Stand. Genomic Sci.">
        <title>Non-contiguous finished genome sequence of Bacteroides coprosuis type strain (PC139).</title>
        <authorList>
            <person name="Land M."/>
            <person name="Held B."/>
            <person name="Gronow S."/>
            <person name="Abt B."/>
            <person name="Lucas S."/>
            <person name="Del Rio T.G."/>
            <person name="Nolan M."/>
            <person name="Tice H."/>
            <person name="Cheng J.F."/>
            <person name="Pitluck S."/>
            <person name="Liolios K."/>
            <person name="Pagani I."/>
            <person name="Ivanova N."/>
            <person name="Mavromatis K."/>
            <person name="Mikhailova N."/>
            <person name="Pati A."/>
            <person name="Tapia R."/>
            <person name="Han C."/>
            <person name="Goodwin L."/>
            <person name="Chen A."/>
            <person name="Palaniappan K."/>
            <person name="Hauser L."/>
            <person name="Brambilla E.M."/>
            <person name="Rohde M."/>
            <person name="Goker M."/>
            <person name="Detter J.C."/>
            <person name="Woyke T."/>
            <person name="Bristow J."/>
            <person name="Eisen J.A."/>
            <person name="Markowitz V."/>
            <person name="Hugenholtz P."/>
            <person name="Kyrpides N.C."/>
            <person name="Klenk H.P."/>
            <person name="Lapidus A."/>
        </authorList>
    </citation>
    <scope>NUCLEOTIDE SEQUENCE</scope>
    <source>
        <strain evidence="1 2">DSM 18011</strain>
    </source>
</reference>
<dbReference type="AlphaFoldDB" id="F3ZRU4"/>
<keyword evidence="2" id="KW-1185">Reference proteome</keyword>
<dbReference type="Pfam" id="PF13707">
    <property type="entry name" value="RloB"/>
    <property type="match status" value="1"/>
</dbReference>
<evidence type="ECO:0000313" key="2">
    <source>
        <dbReference type="Proteomes" id="UP000018439"/>
    </source>
</evidence>
<accession>F3ZRU4</accession>
<name>F3ZRU4_9BACE</name>
<evidence type="ECO:0000313" key="1">
    <source>
        <dbReference type="EMBL" id="EGJ72033.1"/>
    </source>
</evidence>
<proteinExistence type="predicted"/>
<evidence type="ECO:0008006" key="3">
    <source>
        <dbReference type="Google" id="ProtNLM"/>
    </source>
</evidence>
<dbReference type="InterPro" id="IPR025591">
    <property type="entry name" value="RloB"/>
</dbReference>
<sequence length="228" mass="26728">MLHYYGETMKRKSRKLFDLKRREPSREEYPSILIVSEGENTEPSYFRQFRLTTAEVIPLGIGYNTMSLVNKAIELRDKKVGTSHEYNQVWCVFDKDDYSDDQYNSAIFKATQNDVKVAYSNQSFEYWLLLHLKDHQGGALHRDNYNKEINNLLPQNVKYDGKGSKLVSADLFKHLLSKDLKTGKTLQELAIRRAKKLHQLKDSYYDSFAKQESMTTVYKLVEELLKFC</sequence>
<dbReference type="eggNOG" id="ENOG5032SNM">
    <property type="taxonomic scope" value="Bacteria"/>
</dbReference>
<protein>
    <recommendedName>
        <fullName evidence="3">Abortive phage resistance protein</fullName>
    </recommendedName>
</protein>
<gene>
    <name evidence="1" type="ORF">Bcop_1845</name>
</gene>
<dbReference type="HOGENOM" id="CLU_090993_1_0_10"/>
<dbReference type="EMBL" id="CM001167">
    <property type="protein sequence ID" value="EGJ72033.1"/>
    <property type="molecule type" value="Genomic_DNA"/>
</dbReference>